<proteinExistence type="predicted"/>
<comment type="caution">
    <text evidence="1">The sequence shown here is derived from an EMBL/GenBank/DDBJ whole genome shotgun (WGS) entry which is preliminary data.</text>
</comment>
<accession>A0A1H0IMK2</accession>
<dbReference type="RefSeq" id="WP_091854170.1">
    <property type="nucleotide sequence ID" value="NZ_CP091803.1"/>
</dbReference>
<gene>
    <name evidence="1" type="ORF">SAMN04487900_1165</name>
</gene>
<name>A0A1H0IMK2_9BACT</name>
<dbReference type="OrthoDB" id="1122631at2"/>
<protein>
    <recommendedName>
        <fullName evidence="3">DUF4248 domain-containing protein</fullName>
    </recommendedName>
</protein>
<evidence type="ECO:0000313" key="1">
    <source>
        <dbReference type="EMBL" id="SDO32608.1"/>
    </source>
</evidence>
<reference evidence="2" key="1">
    <citation type="submission" date="2016-10" db="EMBL/GenBank/DDBJ databases">
        <authorList>
            <person name="de Groot N.N."/>
        </authorList>
    </citation>
    <scope>NUCLEOTIDE SEQUENCE [LARGE SCALE GENOMIC DNA]</scope>
    <source>
        <strain evidence="2">BP1-145</strain>
    </source>
</reference>
<organism evidence="1 2">
    <name type="scientific">Prevotella communis</name>
    <dbReference type="NCBI Taxonomy" id="2913614"/>
    <lineage>
        <taxon>Bacteria</taxon>
        <taxon>Pseudomonadati</taxon>
        <taxon>Bacteroidota</taxon>
        <taxon>Bacteroidia</taxon>
        <taxon>Bacteroidales</taxon>
        <taxon>Prevotellaceae</taxon>
        <taxon>Prevotella</taxon>
    </lineage>
</organism>
<dbReference type="EMBL" id="FNIW01000016">
    <property type="protein sequence ID" value="SDO32608.1"/>
    <property type="molecule type" value="Genomic_DNA"/>
</dbReference>
<evidence type="ECO:0000313" key="2">
    <source>
        <dbReference type="Proteomes" id="UP000199134"/>
    </source>
</evidence>
<evidence type="ECO:0008006" key="3">
    <source>
        <dbReference type="Google" id="ProtNLM"/>
    </source>
</evidence>
<dbReference type="Pfam" id="PF14053">
    <property type="entry name" value="DUF4248"/>
    <property type="match status" value="1"/>
</dbReference>
<dbReference type="InterPro" id="IPR025342">
    <property type="entry name" value="DUF4248"/>
</dbReference>
<dbReference type="Proteomes" id="UP000199134">
    <property type="component" value="Unassembled WGS sequence"/>
</dbReference>
<dbReference type="AlphaFoldDB" id="A0A1H0IMK2"/>
<sequence length="72" mass="8300">MKEMIIKSYPKSELAKMYFPDSDPHVATNHLTQWIKGNPTLMEALSRCNQSRHAKFYSAQAVRIIIEHLGEP</sequence>